<dbReference type="EMBL" id="MT143046">
    <property type="protein sequence ID" value="QJA92194.1"/>
    <property type="molecule type" value="Genomic_DNA"/>
</dbReference>
<evidence type="ECO:0008006" key="2">
    <source>
        <dbReference type="Google" id="ProtNLM"/>
    </source>
</evidence>
<organism evidence="1">
    <name type="scientific">viral metagenome</name>
    <dbReference type="NCBI Taxonomy" id="1070528"/>
    <lineage>
        <taxon>unclassified sequences</taxon>
        <taxon>metagenomes</taxon>
        <taxon>organismal metagenomes</taxon>
    </lineage>
</organism>
<protein>
    <recommendedName>
        <fullName evidence="2">DUF4177 domain-containing protein</fullName>
    </recommendedName>
</protein>
<dbReference type="AlphaFoldDB" id="A0A6M3LFU7"/>
<sequence length="49" mass="5719">MNIKNKVEICSEIELEDYLNAGWEVLCITPNQNPQPYFFCLMKIEIPGE</sequence>
<name>A0A6M3LFU7_9ZZZZ</name>
<evidence type="ECO:0000313" key="1">
    <source>
        <dbReference type="EMBL" id="QJA92194.1"/>
    </source>
</evidence>
<accession>A0A6M3LFU7</accession>
<proteinExistence type="predicted"/>
<reference evidence="1" key="1">
    <citation type="submission" date="2020-03" db="EMBL/GenBank/DDBJ databases">
        <title>The deep terrestrial virosphere.</title>
        <authorList>
            <person name="Holmfeldt K."/>
            <person name="Nilsson E."/>
            <person name="Simone D."/>
            <person name="Lopez-Fernandez M."/>
            <person name="Wu X."/>
            <person name="de Brujin I."/>
            <person name="Lundin D."/>
            <person name="Andersson A."/>
            <person name="Bertilsson S."/>
            <person name="Dopson M."/>
        </authorList>
    </citation>
    <scope>NUCLEOTIDE SEQUENCE</scope>
    <source>
        <strain evidence="1">MM415B04822</strain>
    </source>
</reference>
<gene>
    <name evidence="1" type="ORF">MM415B04822_0003</name>
</gene>